<proteinExistence type="predicted"/>
<keyword evidence="2" id="KW-1185">Reference proteome</keyword>
<accession>D3VDG6</accession>
<dbReference type="Proteomes" id="UP000008075">
    <property type="component" value="Chromosome"/>
</dbReference>
<dbReference type="HOGENOM" id="CLU_2903351_0_0_6"/>
<name>D3VDG6_XENNA</name>
<gene>
    <name evidence="1" type="ordered locus">XNC1_4181</name>
</gene>
<reference evidence="1 2" key="1">
    <citation type="journal article" date="2011" name="PLoS ONE">
        <title>The entomopathogenic bacterial endosymbionts xenorhabdus and photorhabdus: convergent lifestyles from divergent genomes.</title>
        <authorList>
            <person name="Chaston J.M."/>
            <person name="Suen G."/>
            <person name="Tucker S.L."/>
            <person name="Andersen A.W."/>
            <person name="Bhasin A."/>
            <person name="Bode E."/>
            <person name="Bode H.B."/>
            <person name="Brachmann A.O."/>
            <person name="Cowles C.E."/>
            <person name="Cowles K.N."/>
            <person name="Darby C."/>
            <person name="de Leon L."/>
            <person name="Drace K."/>
            <person name="Du Z."/>
            <person name="Givaudan A."/>
            <person name="Herbert Tran E.E."/>
            <person name="Jewell K.A."/>
            <person name="Knack J.J."/>
            <person name="Krasomil-Osterfeld K.C."/>
            <person name="Kukor R."/>
            <person name="Lanois A."/>
            <person name="Latreille P."/>
            <person name="Leimgruber N.K."/>
            <person name="Lipke C.M."/>
            <person name="Liu R."/>
            <person name="Lu X."/>
            <person name="Martens E.C."/>
            <person name="Marri P.R."/>
            <person name="Medigue C."/>
            <person name="Menard M.L."/>
            <person name="Miller N.M."/>
            <person name="Morales-Soto N."/>
            <person name="Norton S."/>
            <person name="Ogier J.C."/>
            <person name="Orchard S.S."/>
            <person name="Park D."/>
            <person name="Park Y."/>
            <person name="Qurollo B.A."/>
            <person name="Sugar D.R."/>
            <person name="Richards G.R."/>
            <person name="Rouy Z."/>
            <person name="Slominski B."/>
            <person name="Slominski K."/>
            <person name="Snyder H."/>
            <person name="Tjaden B.C."/>
            <person name="van der Hoeven R."/>
            <person name="Welch R.D."/>
            <person name="Wheeler C."/>
            <person name="Xiang B."/>
            <person name="Barbazuk B."/>
            <person name="Gaudriault S."/>
            <person name="Goodner B."/>
            <person name="Slater S.C."/>
            <person name="Forst S."/>
            <person name="Goldman B.S."/>
            <person name="Goodrich-Blair H."/>
        </authorList>
    </citation>
    <scope>NUCLEOTIDE SEQUENCE [LARGE SCALE GENOMIC DNA]</scope>
    <source>
        <strain evidence="2">ATCC 19061 / DSM 3370 / CCUG 14189 / LMG 1036 / NCIMB 9965 / AN6</strain>
    </source>
</reference>
<organism evidence="1 2">
    <name type="scientific">Xenorhabdus nematophila (strain ATCC 19061 / DSM 3370 / CCUG 14189 / LMG 1036 / NCIMB 9965 / AN6)</name>
    <dbReference type="NCBI Taxonomy" id="406817"/>
    <lineage>
        <taxon>Bacteria</taxon>
        <taxon>Pseudomonadati</taxon>
        <taxon>Pseudomonadota</taxon>
        <taxon>Gammaproteobacteria</taxon>
        <taxon>Enterobacterales</taxon>
        <taxon>Morganellaceae</taxon>
        <taxon>Xenorhabdus</taxon>
    </lineage>
</organism>
<protein>
    <submittedName>
        <fullName evidence="1">Uncharacterized protein</fullName>
    </submittedName>
</protein>
<evidence type="ECO:0000313" key="1">
    <source>
        <dbReference type="EMBL" id="CBJ92206.1"/>
    </source>
</evidence>
<sequence>MGRREGMATNKMAAINKPITIERNNLISMALFSNEMSEKKSIKMQVAALLAALADPVTSLVM</sequence>
<dbReference type="EMBL" id="FN667742">
    <property type="protein sequence ID" value="CBJ92206.1"/>
    <property type="molecule type" value="Genomic_DNA"/>
</dbReference>
<dbReference type="AlphaFoldDB" id="D3VDG6"/>
<dbReference type="KEGG" id="xne:XNC1_4181"/>
<evidence type="ECO:0000313" key="2">
    <source>
        <dbReference type="Proteomes" id="UP000008075"/>
    </source>
</evidence>